<comment type="pathway">
    <text evidence="1 6 8">Amino-acid degradation; L-histidine degradation into L-glutamate; N-formimidoyl-L-glutamate from L-histidine: step 1/3.</text>
</comment>
<keyword evidence="4 6" id="KW-0456">Lyase</keyword>
<comment type="similarity">
    <text evidence="6 7">Belongs to the PAL/histidase family.</text>
</comment>
<dbReference type="PANTHER" id="PTHR10362">
    <property type="entry name" value="HISTIDINE AMMONIA-LYASE"/>
    <property type="match status" value="1"/>
</dbReference>
<protein>
    <recommendedName>
        <fullName evidence="2 6">Histidine ammonia-lyase</fullName>
        <shortName evidence="6">Histidase</shortName>
        <ecNumber evidence="2 6">4.3.1.3</ecNumber>
    </recommendedName>
</protein>
<dbReference type="NCBIfam" id="TIGR01225">
    <property type="entry name" value="hutH"/>
    <property type="match status" value="1"/>
</dbReference>
<evidence type="ECO:0000256" key="5">
    <source>
        <dbReference type="ARBA" id="ARBA00049269"/>
    </source>
</evidence>
<feature type="cross-link" description="5-imidazolinone (Ala-Gly)" evidence="6">
    <location>
        <begin position="141"/>
        <end position="143"/>
    </location>
</feature>
<proteinExistence type="inferred from homology"/>
<keyword evidence="11" id="KW-1185">Reference proteome</keyword>
<evidence type="ECO:0000256" key="9">
    <source>
        <dbReference type="RuleBase" id="RU004480"/>
    </source>
</evidence>
<reference evidence="10 11" key="1">
    <citation type="submission" date="2021-03" db="EMBL/GenBank/DDBJ databases">
        <title>Genomic Encyclopedia of Type Strains, Phase IV (KMG-IV): sequencing the most valuable type-strain genomes for metagenomic binning, comparative biology and taxonomic classification.</title>
        <authorList>
            <person name="Goeker M."/>
        </authorList>
    </citation>
    <scope>NUCLEOTIDE SEQUENCE [LARGE SCALE GENOMIC DNA]</scope>
    <source>
        <strain evidence="10 11">DSM 6139</strain>
    </source>
</reference>
<dbReference type="HAMAP" id="MF_00229">
    <property type="entry name" value="His_ammonia_lyase"/>
    <property type="match status" value="1"/>
</dbReference>
<dbReference type="InterPro" id="IPR001106">
    <property type="entry name" value="Aromatic_Lyase"/>
</dbReference>
<comment type="catalytic activity">
    <reaction evidence="5 6 8">
        <text>L-histidine = trans-urocanate + NH4(+)</text>
        <dbReference type="Rhea" id="RHEA:21232"/>
        <dbReference type="ChEBI" id="CHEBI:17771"/>
        <dbReference type="ChEBI" id="CHEBI:28938"/>
        <dbReference type="ChEBI" id="CHEBI:57595"/>
        <dbReference type="EC" id="4.3.1.3"/>
    </reaction>
</comment>
<dbReference type="Gene3D" id="1.20.200.10">
    <property type="entry name" value="Fumarase/aspartase (Central domain)"/>
    <property type="match status" value="1"/>
</dbReference>
<keyword evidence="6" id="KW-0963">Cytoplasm</keyword>
<dbReference type="InterPro" id="IPR022313">
    <property type="entry name" value="Phe/His_NH3-lyase_AS"/>
</dbReference>
<dbReference type="GO" id="GO:0004397">
    <property type="term" value="F:histidine ammonia-lyase activity"/>
    <property type="evidence" value="ECO:0007669"/>
    <property type="project" value="UniProtKB-EC"/>
</dbReference>
<dbReference type="NCBIfam" id="NF006871">
    <property type="entry name" value="PRK09367.1"/>
    <property type="match status" value="1"/>
</dbReference>
<accession>A0ABS4G0W5</accession>
<dbReference type="Proteomes" id="UP001519271">
    <property type="component" value="Unassembled WGS sequence"/>
</dbReference>
<evidence type="ECO:0000256" key="3">
    <source>
        <dbReference type="ARBA" id="ARBA00022808"/>
    </source>
</evidence>
<comment type="PTM">
    <text evidence="6">Contains an active site 4-methylidene-imidazol-5-one (MIO), which is formed autocatalytically by cyclization and dehydration of residues Ala-Ser-Gly.</text>
</comment>
<evidence type="ECO:0000313" key="11">
    <source>
        <dbReference type="Proteomes" id="UP001519271"/>
    </source>
</evidence>
<evidence type="ECO:0000256" key="7">
    <source>
        <dbReference type="RuleBase" id="RU003954"/>
    </source>
</evidence>
<keyword evidence="3 6" id="KW-0369">Histidine metabolism</keyword>
<evidence type="ECO:0000256" key="4">
    <source>
        <dbReference type="ARBA" id="ARBA00023239"/>
    </source>
</evidence>
<name>A0ABS4G0W5_9CLOT</name>
<dbReference type="EC" id="4.3.1.3" evidence="2 6"/>
<dbReference type="InterPro" id="IPR024083">
    <property type="entry name" value="Fumarase/histidase_N"/>
</dbReference>
<dbReference type="CDD" id="cd00332">
    <property type="entry name" value="PAL-HAL"/>
    <property type="match status" value="1"/>
</dbReference>
<gene>
    <name evidence="6" type="primary">hutH</name>
    <name evidence="10" type="ORF">J2Z34_000647</name>
</gene>
<comment type="caution">
    <text evidence="10">The sequence shown here is derived from an EMBL/GenBank/DDBJ whole genome shotgun (WGS) entry which is preliminary data.</text>
</comment>
<dbReference type="PROSITE" id="PS00488">
    <property type="entry name" value="PAL_HISTIDASE"/>
    <property type="match status" value="1"/>
</dbReference>
<organism evidence="10 11">
    <name type="scientific">Youngiibacter multivorans</name>
    <dbReference type="NCBI Taxonomy" id="937251"/>
    <lineage>
        <taxon>Bacteria</taxon>
        <taxon>Bacillati</taxon>
        <taxon>Bacillota</taxon>
        <taxon>Clostridia</taxon>
        <taxon>Eubacteriales</taxon>
        <taxon>Clostridiaceae</taxon>
        <taxon>Youngiibacter</taxon>
    </lineage>
</organism>
<evidence type="ECO:0000256" key="6">
    <source>
        <dbReference type="HAMAP-Rule" id="MF_00229"/>
    </source>
</evidence>
<dbReference type="InterPro" id="IPR008948">
    <property type="entry name" value="L-Aspartase-like"/>
</dbReference>
<evidence type="ECO:0000256" key="1">
    <source>
        <dbReference type="ARBA" id="ARBA00005113"/>
    </source>
</evidence>
<dbReference type="EMBL" id="JAGGKC010000003">
    <property type="protein sequence ID" value="MBP1918176.1"/>
    <property type="molecule type" value="Genomic_DNA"/>
</dbReference>
<dbReference type="Gene3D" id="1.10.275.10">
    <property type="entry name" value="Fumarase/aspartase (N-terminal domain)"/>
    <property type="match status" value="1"/>
</dbReference>
<dbReference type="SUPFAM" id="SSF48557">
    <property type="entry name" value="L-aspartase-like"/>
    <property type="match status" value="1"/>
</dbReference>
<comment type="subcellular location">
    <subcellularLocation>
        <location evidence="6 9">Cytoplasm</location>
    </subcellularLocation>
</comment>
<dbReference type="RefSeq" id="WP_209458412.1">
    <property type="nucleotide sequence ID" value="NZ_JAGGKC010000003.1"/>
</dbReference>
<dbReference type="InterPro" id="IPR005921">
    <property type="entry name" value="HutH"/>
</dbReference>
<dbReference type="Pfam" id="PF00221">
    <property type="entry name" value="Lyase_aromatic"/>
    <property type="match status" value="1"/>
</dbReference>
<evidence type="ECO:0000256" key="8">
    <source>
        <dbReference type="RuleBase" id="RU004479"/>
    </source>
</evidence>
<evidence type="ECO:0000256" key="2">
    <source>
        <dbReference type="ARBA" id="ARBA00012994"/>
    </source>
</evidence>
<sequence>MVILGGSSLTLEELERVARGNESVELSDAARFSIRESRRRLEKAASGSQPVYGVNTGFGDFSEIKISKENLRNLQRNLIVSHSCGTGEPMSRDEVRAMMLLRVNALARGYSGIRLETVEMIVRMLNRGIHPVVPEKGSLGASGDLAPLAHMVLAMIGEGEVEYNGIRVPSSEVLSEEGLKPVILEEKEGLALINGTQALTAIGALSLIDSFRAYYLANLSGALTMEALRGITTAYDPRLHSARGHMGQMETADIMLRLVEGSEFTTIQNEIRVQDAYSIRCIPQVHGAVKDTLDYAREKVEIEMNAVTDNPIVLSDSEIYSGGNFHGEPMALVFDFLSIAVSELASISERRLERLVNHQLSGLPPFLAEKGGLNSGFMIVQYSAASLVSENKTFAHPASVDSIPSSANQEDHVSMGNFAARKFREIVRNTTRVISMEAFTACQAVDFRPGDLMLGAGTGEAYRKIRERVPFIESDTIMYKEMDKVLEIMKEYDLGKII</sequence>
<evidence type="ECO:0000313" key="10">
    <source>
        <dbReference type="EMBL" id="MBP1918176.1"/>
    </source>
</evidence>
<feature type="modified residue" description="2,3-didehydroalanine (Ser)" evidence="6">
    <location>
        <position position="142"/>
    </location>
</feature>